<evidence type="ECO:0000313" key="2">
    <source>
        <dbReference type="EMBL" id="TDZ46044.1"/>
    </source>
</evidence>
<keyword evidence="3" id="KW-1185">Reference proteome</keyword>
<comment type="caution">
    <text evidence="2">The sequence shown here is derived from an EMBL/GenBank/DDBJ whole genome shotgun (WGS) entry which is preliminary data.</text>
</comment>
<evidence type="ECO:0000313" key="3">
    <source>
        <dbReference type="Proteomes" id="UP000295703"/>
    </source>
</evidence>
<organism evidence="2 3">
    <name type="scientific">Colletotrichum trifolii</name>
    <dbReference type="NCBI Taxonomy" id="5466"/>
    <lineage>
        <taxon>Eukaryota</taxon>
        <taxon>Fungi</taxon>
        <taxon>Dikarya</taxon>
        <taxon>Ascomycota</taxon>
        <taxon>Pezizomycotina</taxon>
        <taxon>Sordariomycetes</taxon>
        <taxon>Hypocreomycetidae</taxon>
        <taxon>Glomerellales</taxon>
        <taxon>Glomerellaceae</taxon>
        <taxon>Colletotrichum</taxon>
        <taxon>Colletotrichum orbiculare species complex</taxon>
    </lineage>
</organism>
<dbReference type="AlphaFoldDB" id="A0A4R8QRL0"/>
<accession>A0A4R8QRL0</accession>
<gene>
    <name evidence="2" type="ORF">CTRI78_v009073</name>
</gene>
<dbReference type="Proteomes" id="UP000295703">
    <property type="component" value="Unassembled WGS sequence"/>
</dbReference>
<reference evidence="2 3" key="1">
    <citation type="submission" date="2018-12" db="EMBL/GenBank/DDBJ databases">
        <title>Genome sequence and assembly of Colletotrichum trifolii.</title>
        <authorList>
            <person name="Gan P."/>
            <person name="Shirasu K."/>
        </authorList>
    </citation>
    <scope>NUCLEOTIDE SEQUENCE [LARGE SCALE GENOMIC DNA]</scope>
    <source>
        <strain evidence="2 3">543-2</strain>
    </source>
</reference>
<feature type="compositionally biased region" description="Polar residues" evidence="1">
    <location>
        <begin position="72"/>
        <end position="81"/>
    </location>
</feature>
<evidence type="ECO:0000256" key="1">
    <source>
        <dbReference type="SAM" id="MobiDB-lite"/>
    </source>
</evidence>
<proteinExistence type="predicted"/>
<feature type="compositionally biased region" description="Polar residues" evidence="1">
    <location>
        <begin position="50"/>
        <end position="64"/>
    </location>
</feature>
<dbReference type="EMBL" id="RYZW01000118">
    <property type="protein sequence ID" value="TDZ46044.1"/>
    <property type="molecule type" value="Genomic_DNA"/>
</dbReference>
<feature type="region of interest" description="Disordered" evidence="1">
    <location>
        <begin position="49"/>
        <end position="87"/>
    </location>
</feature>
<sequence length="114" mass="12901">MMSRPIQAKTQFLQVLRQPTPLRFQNHLIPQLSLTLRLPHISIPDPCDLTPQSLISTPPLQLSQETKRPKTRWTSSATSGRCSHHHVPRAFSSNLAWLTPPVKRHGDEEQKGGI</sequence>
<name>A0A4R8QRL0_COLTR</name>
<protein>
    <submittedName>
        <fullName evidence="2">Uncharacterized protein</fullName>
    </submittedName>
</protein>